<feature type="transmembrane region" description="Helical" evidence="1">
    <location>
        <begin position="57"/>
        <end position="75"/>
    </location>
</feature>
<proteinExistence type="predicted"/>
<organism evidence="2 3">
    <name type="scientific">Mycobacterium tuberculosis</name>
    <dbReference type="NCBI Taxonomy" id="1773"/>
    <lineage>
        <taxon>Bacteria</taxon>
        <taxon>Bacillati</taxon>
        <taxon>Actinomycetota</taxon>
        <taxon>Actinomycetes</taxon>
        <taxon>Mycobacteriales</taxon>
        <taxon>Mycobacteriaceae</taxon>
        <taxon>Mycobacterium</taxon>
        <taxon>Mycobacterium tuberculosis complex</taxon>
    </lineage>
</organism>
<evidence type="ECO:0000313" key="3">
    <source>
        <dbReference type="Proteomes" id="UP000671119"/>
    </source>
</evidence>
<dbReference type="AlphaFoldDB" id="A0ABD4Q5Z9"/>
<name>A0ABD4Q5Z9_MYCTX</name>
<evidence type="ECO:0000313" key="2">
    <source>
        <dbReference type="EMBL" id="MBP0685933.1"/>
    </source>
</evidence>
<feature type="transmembrane region" description="Helical" evidence="1">
    <location>
        <begin position="12"/>
        <end position="37"/>
    </location>
</feature>
<feature type="non-terminal residue" evidence="2">
    <location>
        <position position="1"/>
    </location>
</feature>
<gene>
    <name evidence="2" type="ORF">J8J21_23080</name>
</gene>
<reference evidence="2 3" key="1">
    <citation type="submission" date="2021-03" db="EMBL/GenBank/DDBJ databases">
        <title>Whole Genome Sequencing of Mycobacterium tuberculosis clinical isolates from Arunachal Pradesh, India.</title>
        <authorList>
            <person name="Singh S."/>
            <person name="Mudliar S.R."/>
            <person name="Kulsum U."/>
            <person name="Rufai S.B."/>
            <person name="Singh P.K."/>
            <person name="Umpo M."/>
            <person name="Nyori M."/>
        </authorList>
    </citation>
    <scope>NUCLEOTIDE SEQUENCE [LARGE SCALE GENOMIC DNA]</scope>
    <source>
        <strain evidence="2 3">OMICS/BPL/0142/20/SP</strain>
    </source>
</reference>
<sequence length="76" mass="8047">DRGRPFWKLKPLMILLTAVLLILVALAGVMLVVSGPIAEWVGDLIGLGSTAVTVWGIAKWPALVLVVVVILAVLYG</sequence>
<keyword evidence="1" id="KW-0472">Membrane</keyword>
<evidence type="ECO:0000256" key="1">
    <source>
        <dbReference type="SAM" id="Phobius"/>
    </source>
</evidence>
<keyword evidence="1" id="KW-1133">Transmembrane helix</keyword>
<comment type="caution">
    <text evidence="2">The sequence shown here is derived from an EMBL/GenBank/DDBJ whole genome shotgun (WGS) entry which is preliminary data.</text>
</comment>
<accession>A0ABD4Q5Z9</accession>
<protein>
    <submittedName>
        <fullName evidence="2">Ribonuclease BN</fullName>
    </submittedName>
</protein>
<dbReference type="Proteomes" id="UP000671119">
    <property type="component" value="Unassembled WGS sequence"/>
</dbReference>
<dbReference type="EMBL" id="JAGIZI010000758">
    <property type="protein sequence ID" value="MBP0685933.1"/>
    <property type="molecule type" value="Genomic_DNA"/>
</dbReference>
<keyword evidence="1" id="KW-0812">Transmembrane</keyword>
<feature type="non-terminal residue" evidence="2">
    <location>
        <position position="76"/>
    </location>
</feature>